<comment type="catalytic activity">
    <reaction evidence="4">
        <text>Couples ATP hydrolysis with the unwinding of duplex DNA by translocating in the 3'-5' direction.</text>
        <dbReference type="EC" id="5.6.2.4"/>
    </reaction>
</comment>
<feature type="domain" description="Helicase ATP-binding" evidence="6">
    <location>
        <begin position="769"/>
        <end position="925"/>
    </location>
</feature>
<dbReference type="SMART" id="SM00487">
    <property type="entry name" value="DEXDc"/>
    <property type="match status" value="1"/>
</dbReference>
<dbReference type="InterPro" id="IPR027417">
    <property type="entry name" value="P-loop_NTPase"/>
</dbReference>
<evidence type="ECO:0000256" key="3">
    <source>
        <dbReference type="ARBA" id="ARBA00022840"/>
    </source>
</evidence>
<evidence type="ECO:0000313" key="8">
    <source>
        <dbReference type="EMBL" id="CRZ06449.1"/>
    </source>
</evidence>
<evidence type="ECO:0000256" key="5">
    <source>
        <dbReference type="ARBA" id="ARBA00034808"/>
    </source>
</evidence>
<dbReference type="GO" id="GO:0005737">
    <property type="term" value="C:cytoplasm"/>
    <property type="evidence" value="ECO:0007669"/>
    <property type="project" value="TreeGrafter"/>
</dbReference>
<evidence type="ECO:0000256" key="1">
    <source>
        <dbReference type="ARBA" id="ARBA00005446"/>
    </source>
</evidence>
<dbReference type="EC" id="5.6.2.4" evidence="5"/>
<dbReference type="Pfam" id="PF00270">
    <property type="entry name" value="DEAD"/>
    <property type="match status" value="1"/>
</dbReference>
<dbReference type="PANTHER" id="PTHR13710">
    <property type="entry name" value="DNA HELICASE RECQ FAMILY MEMBER"/>
    <property type="match status" value="1"/>
</dbReference>
<accession>A0A0H5RD46</accession>
<dbReference type="SUPFAM" id="SSF52540">
    <property type="entry name" value="P-loop containing nucleoside triphosphate hydrolases"/>
    <property type="match status" value="1"/>
</dbReference>
<name>A0A0H5RD46_9EUKA</name>
<dbReference type="PROSITE" id="PS51194">
    <property type="entry name" value="HELICASE_CTER"/>
    <property type="match status" value="1"/>
</dbReference>
<dbReference type="Gene3D" id="3.40.50.300">
    <property type="entry name" value="P-loop containing nucleotide triphosphate hydrolases"/>
    <property type="match status" value="2"/>
</dbReference>
<evidence type="ECO:0000256" key="2">
    <source>
        <dbReference type="ARBA" id="ARBA00022741"/>
    </source>
</evidence>
<dbReference type="GO" id="GO:0003676">
    <property type="term" value="F:nucleic acid binding"/>
    <property type="evidence" value="ECO:0007669"/>
    <property type="project" value="InterPro"/>
</dbReference>
<dbReference type="PANTHER" id="PTHR13710:SF154">
    <property type="entry name" value="RECQ HELICASE, PUTATIVE (AFU_ORTHOLOGUE AFUA_6G14720)-RELATED"/>
    <property type="match status" value="1"/>
</dbReference>
<dbReference type="PROSITE" id="PS51192">
    <property type="entry name" value="HELICASE_ATP_BIND_1"/>
    <property type="match status" value="1"/>
</dbReference>
<comment type="similarity">
    <text evidence="1">Belongs to the helicase family. RecQ subfamily.</text>
</comment>
<evidence type="ECO:0000259" key="6">
    <source>
        <dbReference type="PROSITE" id="PS51192"/>
    </source>
</evidence>
<dbReference type="GO" id="GO:0005524">
    <property type="term" value="F:ATP binding"/>
    <property type="evidence" value="ECO:0007669"/>
    <property type="project" value="UniProtKB-KW"/>
</dbReference>
<dbReference type="GO" id="GO:0009378">
    <property type="term" value="F:four-way junction helicase activity"/>
    <property type="evidence" value="ECO:0007669"/>
    <property type="project" value="TreeGrafter"/>
</dbReference>
<dbReference type="SMART" id="SM00490">
    <property type="entry name" value="HELICc"/>
    <property type="match status" value="1"/>
</dbReference>
<dbReference type="GO" id="GO:0043138">
    <property type="term" value="F:3'-5' DNA helicase activity"/>
    <property type="evidence" value="ECO:0007669"/>
    <property type="project" value="UniProtKB-EC"/>
</dbReference>
<dbReference type="GO" id="GO:0005694">
    <property type="term" value="C:chromosome"/>
    <property type="evidence" value="ECO:0007669"/>
    <property type="project" value="TreeGrafter"/>
</dbReference>
<dbReference type="InterPro" id="IPR001650">
    <property type="entry name" value="Helicase_C-like"/>
</dbReference>
<protein>
    <recommendedName>
        <fullName evidence="5">DNA 3'-5' helicase</fullName>
        <ecNumber evidence="5">5.6.2.4</ecNumber>
    </recommendedName>
</protein>
<reference evidence="8" key="1">
    <citation type="submission" date="2015-04" db="EMBL/GenBank/DDBJ databases">
        <title>The genome sequence of the plant pathogenic Rhizarian Plasmodiophora brassicae reveals insights in its biotrophic life cycle and the origin of chitin synthesis.</title>
        <authorList>
            <person name="Schwelm A."/>
            <person name="Fogelqvist J."/>
            <person name="Knaust A."/>
            <person name="Julke S."/>
            <person name="Lilja T."/>
            <person name="Dhandapani V."/>
            <person name="Bonilla-Rosso G."/>
            <person name="Karlsson M."/>
            <person name="Shevchenko A."/>
            <person name="Choi S.R."/>
            <person name="Kim H.G."/>
            <person name="Park J.Y."/>
            <person name="Lim Y.P."/>
            <person name="Ludwig-Muller J."/>
            <person name="Dixelius C."/>
        </authorList>
    </citation>
    <scope>NUCLEOTIDE SEQUENCE</scope>
    <source>
        <tissue evidence="8">Potato root galls</tissue>
    </source>
</reference>
<proteinExistence type="inferred from homology"/>
<evidence type="ECO:0000256" key="4">
    <source>
        <dbReference type="ARBA" id="ARBA00034617"/>
    </source>
</evidence>
<organism evidence="8">
    <name type="scientific">Spongospora subterranea</name>
    <dbReference type="NCBI Taxonomy" id="70186"/>
    <lineage>
        <taxon>Eukaryota</taxon>
        <taxon>Sar</taxon>
        <taxon>Rhizaria</taxon>
        <taxon>Endomyxa</taxon>
        <taxon>Phytomyxea</taxon>
        <taxon>Plasmodiophorida</taxon>
        <taxon>Plasmodiophoridae</taxon>
        <taxon>Spongospora</taxon>
    </lineage>
</organism>
<dbReference type="GO" id="GO:0000724">
    <property type="term" value="P:double-strand break repair via homologous recombination"/>
    <property type="evidence" value="ECO:0007669"/>
    <property type="project" value="TreeGrafter"/>
</dbReference>
<keyword evidence="3" id="KW-0067">ATP-binding</keyword>
<dbReference type="InterPro" id="IPR014001">
    <property type="entry name" value="Helicase_ATP-bd"/>
</dbReference>
<feature type="domain" description="Helicase C-terminal" evidence="7">
    <location>
        <begin position="958"/>
        <end position="1114"/>
    </location>
</feature>
<dbReference type="EMBL" id="HACM01006007">
    <property type="protein sequence ID" value="CRZ06449.1"/>
    <property type="molecule type" value="Transcribed_RNA"/>
</dbReference>
<feature type="non-terminal residue" evidence="8">
    <location>
        <position position="1"/>
    </location>
</feature>
<evidence type="ECO:0000259" key="7">
    <source>
        <dbReference type="PROSITE" id="PS51194"/>
    </source>
</evidence>
<dbReference type="InterPro" id="IPR011545">
    <property type="entry name" value="DEAD/DEAH_box_helicase_dom"/>
</dbReference>
<keyword evidence="2" id="KW-0547">Nucleotide-binding</keyword>
<sequence>THSRKYFGVFPTFSQNLLPSPSTNIPIDDVQFNQALDQFITTQDGAQPILDERCRHPMLQSTNWDKLVEDEFSSVSAEELIDLAKGADPKDQFEIAVLDAANEFIDQVHVYIAKLPFITLRMILGGNVNVNVEPRGFHGYQELSTRRRCAARLARLILMLCRMTADDASTYLSLIIDDQQLDSAIDTIRSNALDHEPNHMLPMIQQLLKSVFCQTCDFQSAPHHFMLYRFVIFSNMLINDESGYTFRSPLKISSGLSEIQFWGRSMVVFELFRSEWAGIQAPSQDEFISLCQFVTDGFNSPFNSVRELLRLLSVIVGAQPEMPQFYWADDDCRTLSSAVDCFSISIDHLSLMVSQLFLDADHHMKTKLLYGFDLHNFDRVISGKVFDNLYCNEAGYSFLSDPKNNFRLVSDPFVRYLLSHCRRYFIEGCFGGSIVWNSESVQNYLKAAQEFHEDLLTIIHVSSGQPLRAEEAKSLMLSRTGNSINRSVYWINGQVCLLQRYHKGSSKSGKAKYIARFVAPQHTRLCLLYLILIRPMQRIFAKASITDDAASLYTHVLHVADGKQLSGAKYSAIIRSKFLKYLEMPIGVADFRQIATAFMSQHLQICDLLDDAGEESSSIFDLQAGHSSSTAAMRYGRTTNESQFMNRNMLRAFQMASRQWQQLLGLTLKPAKESEFMEAKSPTRQDVADTVDEEEVIVYTDRSRPVELISTRPPAKNFRTICLVPNHRAHLSNSPPDLKCFIQAQQGLNRVFPTENRKWRSRNQHSLVAHVLEGIRDVLAVLPTGIGKSLSFIIPAVIQDKVIILIVPLVAVKHDIARRLSELNISHDLWSPRTNAVGAAKIILVSIESVDSDHYVTFVRSLQTLNNILCVVVDEAHLILHNFRNVMKLASRIRPASIPLIALTGTMPPTQVASLESRLCAKFTVLRDPTLRPEIRYEIVDLSNLIVEADFLRRAAALCADRIQSLCGEDRVIIYVMTIDILVVFAETLAGLGIDILCYHGALDEIEKKNVMTRWANSRVMVATSAFGAGVDNPNIRLVIHIVAAYDLISFAQETGRSGRNGQHAVSLTISSRTMRQTTLNIVTDETSAIGLNQMFDWIRNTQSCRRQMLQEFLDVDSHPCLSTVGSNACDVCQDHGGLRSLSPGAVNAFPGHRVLPCSPRIAVSIPAITAHSNASSRDTIVRTLMATLNQIGKHCIICWAYNRQFQVHSLLQCSRMIARCAKCSGGHAVNSCPFKRVPQVQGICYSCGLPQQSGVHDTTPCRGTHPAADRVWPLVWAALRSPTCSTKIQRSLGKITHTETEIHRTTEGHLN</sequence>
<dbReference type="Pfam" id="PF00271">
    <property type="entry name" value="Helicase_C"/>
    <property type="match status" value="1"/>
</dbReference>